<protein>
    <recommendedName>
        <fullName evidence="6 7">6-phosphogluconolactonase</fullName>
        <shortName evidence="7">6PGL</shortName>
        <ecNumber evidence="5 7">3.1.1.31</ecNumber>
    </recommendedName>
</protein>
<dbReference type="Pfam" id="PF01182">
    <property type="entry name" value="Glucosamine_iso"/>
    <property type="match status" value="1"/>
</dbReference>
<evidence type="ECO:0000256" key="5">
    <source>
        <dbReference type="ARBA" id="ARBA00013198"/>
    </source>
</evidence>
<dbReference type="RefSeq" id="WP_073139540.1">
    <property type="nucleotide sequence ID" value="NZ_FQWQ01000003.1"/>
</dbReference>
<dbReference type="UniPathway" id="UPA00115">
    <property type="reaction ID" value="UER00409"/>
</dbReference>
<dbReference type="Proteomes" id="UP000184212">
    <property type="component" value="Unassembled WGS sequence"/>
</dbReference>
<evidence type="ECO:0000259" key="8">
    <source>
        <dbReference type="Pfam" id="PF01182"/>
    </source>
</evidence>
<comment type="function">
    <text evidence="2 7">Hydrolysis of 6-phosphogluconolactone to 6-phosphogluconate.</text>
</comment>
<evidence type="ECO:0000256" key="6">
    <source>
        <dbReference type="ARBA" id="ARBA00020337"/>
    </source>
</evidence>
<dbReference type="InterPro" id="IPR039104">
    <property type="entry name" value="6PGL"/>
</dbReference>
<evidence type="ECO:0000256" key="1">
    <source>
        <dbReference type="ARBA" id="ARBA00000832"/>
    </source>
</evidence>
<dbReference type="EC" id="3.1.1.31" evidence="5 7"/>
<gene>
    <name evidence="7" type="primary">pgl</name>
    <name evidence="9" type="ORF">SAMN04488109_4206</name>
</gene>
<dbReference type="Gene3D" id="3.40.50.1360">
    <property type="match status" value="1"/>
</dbReference>
<dbReference type="InterPro" id="IPR037171">
    <property type="entry name" value="NagB/RpiA_transferase-like"/>
</dbReference>
<organism evidence="9 10">
    <name type="scientific">Chryseolinea serpens</name>
    <dbReference type="NCBI Taxonomy" id="947013"/>
    <lineage>
        <taxon>Bacteria</taxon>
        <taxon>Pseudomonadati</taxon>
        <taxon>Bacteroidota</taxon>
        <taxon>Cytophagia</taxon>
        <taxon>Cytophagales</taxon>
        <taxon>Fulvivirgaceae</taxon>
        <taxon>Chryseolinea</taxon>
    </lineage>
</organism>
<evidence type="ECO:0000256" key="4">
    <source>
        <dbReference type="ARBA" id="ARBA00010662"/>
    </source>
</evidence>
<dbReference type="STRING" id="947013.SAMN04488109_4206"/>
<dbReference type="GO" id="GO:0006098">
    <property type="term" value="P:pentose-phosphate shunt"/>
    <property type="evidence" value="ECO:0007669"/>
    <property type="project" value="UniProtKB-UniPathway"/>
</dbReference>
<dbReference type="OrthoDB" id="9810967at2"/>
<comment type="catalytic activity">
    <reaction evidence="1 7">
        <text>6-phospho-D-glucono-1,5-lactone + H2O = 6-phospho-D-gluconate + H(+)</text>
        <dbReference type="Rhea" id="RHEA:12556"/>
        <dbReference type="ChEBI" id="CHEBI:15377"/>
        <dbReference type="ChEBI" id="CHEBI:15378"/>
        <dbReference type="ChEBI" id="CHEBI:57955"/>
        <dbReference type="ChEBI" id="CHEBI:58759"/>
        <dbReference type="EC" id="3.1.1.31"/>
    </reaction>
</comment>
<evidence type="ECO:0000256" key="7">
    <source>
        <dbReference type="RuleBase" id="RU365095"/>
    </source>
</evidence>
<sequence>MDKHTLRIQKTPDLVIQALAEFVVEEARRAIREHGRFSLVLSGGSSPKKLFALLASATYRDRLEWDRLFFFFGDERYVPADHADSNYRMARETLFDPMKTTPGQVFRMNTDLSPEEAALAYERDLRAYFGDRPMRFDLVLLGLGDDAHTASLFPHTKVLHEKEALVKEVYVEKVKMFRLTLTARAINCATSVAFLVFGDSKANALYHVMKGERNVDEYPAQSIHPEQGRLFWFLDEAAAARINA</sequence>
<dbReference type="AlphaFoldDB" id="A0A1M5TPW7"/>
<dbReference type="CDD" id="cd01400">
    <property type="entry name" value="6PGL"/>
    <property type="match status" value="1"/>
</dbReference>
<evidence type="ECO:0000256" key="3">
    <source>
        <dbReference type="ARBA" id="ARBA00004961"/>
    </source>
</evidence>
<reference evidence="9 10" key="1">
    <citation type="submission" date="2016-11" db="EMBL/GenBank/DDBJ databases">
        <authorList>
            <person name="Jaros S."/>
            <person name="Januszkiewicz K."/>
            <person name="Wedrychowicz H."/>
        </authorList>
    </citation>
    <scope>NUCLEOTIDE SEQUENCE [LARGE SCALE GENOMIC DNA]</scope>
    <source>
        <strain evidence="9 10">DSM 24574</strain>
    </source>
</reference>
<keyword evidence="7" id="KW-0378">Hydrolase</keyword>
<dbReference type="GO" id="GO:0005975">
    <property type="term" value="P:carbohydrate metabolic process"/>
    <property type="evidence" value="ECO:0007669"/>
    <property type="project" value="UniProtKB-UniRule"/>
</dbReference>
<dbReference type="PANTHER" id="PTHR11054:SF0">
    <property type="entry name" value="6-PHOSPHOGLUCONOLACTONASE"/>
    <property type="match status" value="1"/>
</dbReference>
<evidence type="ECO:0000313" key="10">
    <source>
        <dbReference type="Proteomes" id="UP000184212"/>
    </source>
</evidence>
<dbReference type="SUPFAM" id="SSF100950">
    <property type="entry name" value="NagB/RpiA/CoA transferase-like"/>
    <property type="match status" value="1"/>
</dbReference>
<evidence type="ECO:0000256" key="2">
    <source>
        <dbReference type="ARBA" id="ARBA00002681"/>
    </source>
</evidence>
<comment type="pathway">
    <text evidence="3 7">Carbohydrate degradation; pentose phosphate pathway; D-ribulose 5-phosphate from D-glucose 6-phosphate (oxidative stage): step 2/3.</text>
</comment>
<feature type="domain" description="Glucosamine/galactosamine-6-phosphate isomerase" evidence="8">
    <location>
        <begin position="11"/>
        <end position="232"/>
    </location>
</feature>
<accession>A0A1M5TPW7</accession>
<proteinExistence type="inferred from homology"/>
<dbReference type="PANTHER" id="PTHR11054">
    <property type="entry name" value="6-PHOSPHOGLUCONOLACTONASE"/>
    <property type="match status" value="1"/>
</dbReference>
<comment type="similarity">
    <text evidence="4 7">Belongs to the glucosamine/galactosamine-6-phosphate isomerase family. 6-phosphogluconolactonase subfamily.</text>
</comment>
<dbReference type="InterPro" id="IPR006148">
    <property type="entry name" value="Glc/Gal-6P_isomerase"/>
</dbReference>
<dbReference type="NCBIfam" id="TIGR01198">
    <property type="entry name" value="pgl"/>
    <property type="match status" value="1"/>
</dbReference>
<dbReference type="EMBL" id="FQWQ01000003">
    <property type="protein sequence ID" value="SHH52731.1"/>
    <property type="molecule type" value="Genomic_DNA"/>
</dbReference>
<keyword evidence="10" id="KW-1185">Reference proteome</keyword>
<name>A0A1M5TPW7_9BACT</name>
<evidence type="ECO:0000313" key="9">
    <source>
        <dbReference type="EMBL" id="SHH52731.1"/>
    </source>
</evidence>
<dbReference type="GO" id="GO:0017057">
    <property type="term" value="F:6-phosphogluconolactonase activity"/>
    <property type="evidence" value="ECO:0007669"/>
    <property type="project" value="UniProtKB-UniRule"/>
</dbReference>
<dbReference type="InterPro" id="IPR005900">
    <property type="entry name" value="6-phosphogluconolactonase_DevB"/>
</dbReference>